<dbReference type="InterPro" id="IPR017597">
    <property type="entry name" value="Pyrv_DH_E1_asu_subgrp-y"/>
</dbReference>
<sequence length="398" mass="44163">MQAAMKIATRAGVPHKAARGFSTSATFDLPVDFKGHLCEPPPQQAEATKEELLEYHKNMFLIRRMEIAADGEYKARNIRGFCHLYDGQEAIAQGIEAAFTREDDVITTYRCHGMALVRGSSVQAIFEELLGFRNGVSRGKGGSMHMYNKSSNFYGGAAIVGAQVPIGAGLGFSHKYRRENESDKMNVSIAMYGDGSANQGQVWEAANMAALWKLPVIFACENNEYGMGTSVNRSSYITEYYKQGNTIPGIFIDGMDVLAVREGMKFVKDYCGSGNGPMYVELKTYRYHGHSMSDPGISYRTRDEVTNVRQSRDPIELVKKRLVEAGFSTEDELKEIEKALRKEVQDALKAAKESSVPDDSELATDIYTTGKKMGDGPRLESEMPSVVRMPDITNNLHY</sequence>
<dbReference type="OrthoDB" id="10256198at2759"/>
<evidence type="ECO:0000313" key="7">
    <source>
        <dbReference type="EMBL" id="GBG25968.1"/>
    </source>
</evidence>
<dbReference type="NCBIfam" id="TIGR03182">
    <property type="entry name" value="PDH_E1_alph_y"/>
    <property type="match status" value="1"/>
</dbReference>
<comment type="caution">
    <text evidence="7">The sequence shown here is derived from an EMBL/GenBank/DDBJ whole genome shotgun (WGS) entry which is preliminary data.</text>
</comment>
<dbReference type="AlphaFoldDB" id="A0A2R5G849"/>
<dbReference type="InterPro" id="IPR050642">
    <property type="entry name" value="PDH_E1_Alpha_Subunit"/>
</dbReference>
<gene>
    <name evidence="7" type="ORF">FCC1311_021882</name>
</gene>
<comment type="function">
    <text evidence="5">The pyruvate dehydrogenase complex catalyzes the overall conversion of pyruvate to acetyl-CoA and CO(2).</text>
</comment>
<dbReference type="FunCoup" id="A0A2R5G849">
    <property type="interactions" value="84"/>
</dbReference>
<proteinExistence type="predicted"/>
<dbReference type="InParanoid" id="A0A2R5G849"/>
<protein>
    <recommendedName>
        <fullName evidence="5">Pyruvate dehydrogenase E1 component subunit alpha</fullName>
        <ecNumber evidence="5">1.2.4.1</ecNumber>
    </recommendedName>
</protein>
<evidence type="ECO:0000256" key="1">
    <source>
        <dbReference type="ARBA" id="ARBA00001964"/>
    </source>
</evidence>
<dbReference type="EMBL" id="BEYU01000017">
    <property type="protein sequence ID" value="GBG25968.1"/>
    <property type="molecule type" value="Genomic_DNA"/>
</dbReference>
<dbReference type="Proteomes" id="UP000241890">
    <property type="component" value="Unassembled WGS sequence"/>
</dbReference>
<comment type="catalytic activity">
    <reaction evidence="5">
        <text>N(6)-[(R)-lipoyl]-L-lysyl-[protein] + pyruvate + H(+) = N(6)-[(R)-S(8)-acetyldihydrolipoyl]-L-lysyl-[protein] + CO2</text>
        <dbReference type="Rhea" id="RHEA:19189"/>
        <dbReference type="Rhea" id="RHEA-COMP:10474"/>
        <dbReference type="Rhea" id="RHEA-COMP:10478"/>
        <dbReference type="ChEBI" id="CHEBI:15361"/>
        <dbReference type="ChEBI" id="CHEBI:15378"/>
        <dbReference type="ChEBI" id="CHEBI:16526"/>
        <dbReference type="ChEBI" id="CHEBI:83099"/>
        <dbReference type="ChEBI" id="CHEBI:83111"/>
        <dbReference type="EC" id="1.2.4.1"/>
    </reaction>
</comment>
<reference evidence="7 8" key="1">
    <citation type="submission" date="2017-12" db="EMBL/GenBank/DDBJ databases">
        <title>Sequencing, de novo assembly and annotation of complete genome of a new Thraustochytrid species, strain FCC1311.</title>
        <authorList>
            <person name="Sedici K."/>
            <person name="Godart F."/>
            <person name="Aiese Cigliano R."/>
            <person name="Sanseverino W."/>
            <person name="Barakat M."/>
            <person name="Ortet P."/>
            <person name="Marechal E."/>
            <person name="Cagnac O."/>
            <person name="Amato A."/>
        </authorList>
    </citation>
    <scope>NUCLEOTIDE SEQUENCE [LARGE SCALE GENOMIC DNA]</scope>
</reference>
<keyword evidence="3 5" id="KW-0786">Thiamine pyrophosphate</keyword>
<dbReference type="GO" id="GO:0006086">
    <property type="term" value="P:pyruvate decarboxylation to acetyl-CoA"/>
    <property type="evidence" value="ECO:0007669"/>
    <property type="project" value="InterPro"/>
</dbReference>
<dbReference type="PANTHER" id="PTHR11516">
    <property type="entry name" value="PYRUVATE DEHYDROGENASE E1 COMPONENT, ALPHA SUBUNIT BACTERIAL AND ORGANELLAR"/>
    <property type="match status" value="1"/>
</dbReference>
<dbReference type="PANTHER" id="PTHR11516:SF60">
    <property type="entry name" value="PYRUVATE DEHYDROGENASE E1 COMPONENT SUBUNIT ALPHA"/>
    <property type="match status" value="1"/>
</dbReference>
<feature type="domain" description="Dehydrogenase E1 component" evidence="6">
    <location>
        <begin position="58"/>
        <end position="357"/>
    </location>
</feature>
<comment type="cofactor">
    <cofactor evidence="1 5">
        <name>thiamine diphosphate</name>
        <dbReference type="ChEBI" id="CHEBI:58937"/>
    </cofactor>
</comment>
<evidence type="ECO:0000256" key="3">
    <source>
        <dbReference type="ARBA" id="ARBA00023052"/>
    </source>
</evidence>
<dbReference type="GO" id="GO:0004739">
    <property type="term" value="F:pyruvate dehydrogenase (acetyl-transferring) activity"/>
    <property type="evidence" value="ECO:0007669"/>
    <property type="project" value="UniProtKB-UniRule"/>
</dbReference>
<evidence type="ECO:0000256" key="4">
    <source>
        <dbReference type="ARBA" id="ARBA00023317"/>
    </source>
</evidence>
<dbReference type="EC" id="1.2.4.1" evidence="5"/>
<evidence type="ECO:0000256" key="5">
    <source>
        <dbReference type="RuleBase" id="RU361139"/>
    </source>
</evidence>
<accession>A0A2R5G849</accession>
<evidence type="ECO:0000256" key="2">
    <source>
        <dbReference type="ARBA" id="ARBA00023002"/>
    </source>
</evidence>
<dbReference type="Pfam" id="PF00676">
    <property type="entry name" value="E1_dh"/>
    <property type="match status" value="1"/>
</dbReference>
<dbReference type="InterPro" id="IPR029061">
    <property type="entry name" value="THDP-binding"/>
</dbReference>
<dbReference type="FunFam" id="3.40.50.970:FF:000013">
    <property type="entry name" value="Pyruvate dehydrogenase E1 component subunit alpha"/>
    <property type="match status" value="1"/>
</dbReference>
<dbReference type="CDD" id="cd02000">
    <property type="entry name" value="TPP_E1_PDC_ADC_BCADC"/>
    <property type="match status" value="1"/>
</dbReference>
<dbReference type="SUPFAM" id="SSF52518">
    <property type="entry name" value="Thiamin diphosphate-binding fold (THDP-binding)"/>
    <property type="match status" value="1"/>
</dbReference>
<evidence type="ECO:0000259" key="6">
    <source>
        <dbReference type="Pfam" id="PF00676"/>
    </source>
</evidence>
<dbReference type="InterPro" id="IPR001017">
    <property type="entry name" value="DH_E1"/>
</dbReference>
<evidence type="ECO:0000313" key="8">
    <source>
        <dbReference type="Proteomes" id="UP000241890"/>
    </source>
</evidence>
<name>A0A2R5G849_9STRA</name>
<dbReference type="Gene3D" id="3.40.50.970">
    <property type="match status" value="1"/>
</dbReference>
<keyword evidence="8" id="KW-1185">Reference proteome</keyword>
<keyword evidence="2 5" id="KW-0560">Oxidoreductase</keyword>
<organism evidence="7 8">
    <name type="scientific">Hondaea fermentalgiana</name>
    <dbReference type="NCBI Taxonomy" id="2315210"/>
    <lineage>
        <taxon>Eukaryota</taxon>
        <taxon>Sar</taxon>
        <taxon>Stramenopiles</taxon>
        <taxon>Bigyra</taxon>
        <taxon>Labyrinthulomycetes</taxon>
        <taxon>Thraustochytrida</taxon>
        <taxon>Thraustochytriidae</taxon>
        <taxon>Hondaea</taxon>
    </lineage>
</organism>
<keyword evidence="4 5" id="KW-0670">Pyruvate</keyword>